<reference evidence="7" key="1">
    <citation type="submission" date="2022-11" db="EMBL/GenBank/DDBJ databases">
        <title>Biodiversity and phylogenetic relationships of bacteria.</title>
        <authorList>
            <person name="Machado R.A.R."/>
            <person name="Bhat A."/>
            <person name="Loulou A."/>
            <person name="Kallel S."/>
        </authorList>
    </citation>
    <scope>NUCLEOTIDE SEQUENCE</scope>
    <source>
        <strain evidence="7">K-TC2</strain>
    </source>
</reference>
<proteinExistence type="inferred from homology"/>
<dbReference type="Pfam" id="PF02630">
    <property type="entry name" value="SCO1-SenC"/>
    <property type="match status" value="1"/>
</dbReference>
<keyword evidence="5" id="KW-0812">Transmembrane</keyword>
<dbReference type="InterPro" id="IPR003782">
    <property type="entry name" value="SCO1/SenC"/>
</dbReference>
<evidence type="ECO:0000259" key="6">
    <source>
        <dbReference type="PROSITE" id="PS51352"/>
    </source>
</evidence>
<keyword evidence="5" id="KW-1133">Transmembrane helix</keyword>
<dbReference type="EMBL" id="JAPKNK010000007">
    <property type="protein sequence ID" value="MCX5570824.1"/>
    <property type="molecule type" value="Genomic_DNA"/>
</dbReference>
<dbReference type="Proteomes" id="UP001144805">
    <property type="component" value="Unassembled WGS sequence"/>
</dbReference>
<dbReference type="SUPFAM" id="SSF52833">
    <property type="entry name" value="Thioredoxin-like"/>
    <property type="match status" value="1"/>
</dbReference>
<evidence type="ECO:0000313" key="8">
    <source>
        <dbReference type="Proteomes" id="UP001144805"/>
    </source>
</evidence>
<feature type="binding site" evidence="3">
    <location>
        <position position="157"/>
    </location>
    <ligand>
        <name>Cu cation</name>
        <dbReference type="ChEBI" id="CHEBI:23378"/>
    </ligand>
</feature>
<feature type="disulfide bond" description="Redox-active" evidence="4">
    <location>
        <begin position="70"/>
        <end position="74"/>
    </location>
</feature>
<organism evidence="7 8">
    <name type="scientific">Kaistia nematophila</name>
    <dbReference type="NCBI Taxonomy" id="2994654"/>
    <lineage>
        <taxon>Bacteria</taxon>
        <taxon>Pseudomonadati</taxon>
        <taxon>Pseudomonadota</taxon>
        <taxon>Alphaproteobacteria</taxon>
        <taxon>Hyphomicrobiales</taxon>
        <taxon>Kaistiaceae</taxon>
        <taxon>Kaistia</taxon>
    </lineage>
</organism>
<comment type="caution">
    <text evidence="7">The sequence shown here is derived from an EMBL/GenBank/DDBJ whole genome shotgun (WGS) entry which is preliminary data.</text>
</comment>
<keyword evidence="5" id="KW-0472">Membrane</keyword>
<keyword evidence="2 3" id="KW-0186">Copper</keyword>
<evidence type="ECO:0000256" key="2">
    <source>
        <dbReference type="ARBA" id="ARBA00023008"/>
    </source>
</evidence>
<evidence type="ECO:0000256" key="3">
    <source>
        <dbReference type="PIRSR" id="PIRSR603782-1"/>
    </source>
</evidence>
<dbReference type="InterPro" id="IPR036249">
    <property type="entry name" value="Thioredoxin-like_sf"/>
</dbReference>
<dbReference type="FunFam" id="3.40.30.10:FF:000013">
    <property type="entry name" value="Blast:Protein SCO1 homolog, mitochondrial"/>
    <property type="match status" value="1"/>
</dbReference>
<dbReference type="PANTHER" id="PTHR12151">
    <property type="entry name" value="ELECTRON TRANSPORT PROTIN SCO1/SENC FAMILY MEMBER"/>
    <property type="match status" value="1"/>
</dbReference>
<dbReference type="InterPro" id="IPR013766">
    <property type="entry name" value="Thioredoxin_domain"/>
</dbReference>
<dbReference type="Gene3D" id="3.40.30.10">
    <property type="entry name" value="Glutaredoxin"/>
    <property type="match status" value="1"/>
</dbReference>
<protein>
    <submittedName>
        <fullName evidence="7">SCO family protein</fullName>
    </submittedName>
</protein>
<evidence type="ECO:0000256" key="4">
    <source>
        <dbReference type="PIRSR" id="PIRSR603782-2"/>
    </source>
</evidence>
<feature type="domain" description="Thioredoxin" evidence="6">
    <location>
        <begin position="32"/>
        <end position="193"/>
    </location>
</feature>
<keyword evidence="8" id="KW-1185">Reference proteome</keyword>
<feature type="transmembrane region" description="Helical" evidence="5">
    <location>
        <begin position="6"/>
        <end position="25"/>
    </location>
</feature>
<comment type="similarity">
    <text evidence="1">Belongs to the SCO1/2 family.</text>
</comment>
<accession>A0A9X3E3I6</accession>
<dbReference type="AlphaFoldDB" id="A0A9X3E3I6"/>
<dbReference type="GO" id="GO:0046872">
    <property type="term" value="F:metal ion binding"/>
    <property type="evidence" value="ECO:0007669"/>
    <property type="project" value="UniProtKB-KW"/>
</dbReference>
<feature type="binding site" evidence="3">
    <location>
        <position position="74"/>
    </location>
    <ligand>
        <name>Cu cation</name>
        <dbReference type="ChEBI" id="CHEBI:23378"/>
    </ligand>
</feature>
<dbReference type="CDD" id="cd02968">
    <property type="entry name" value="SCO"/>
    <property type="match status" value="1"/>
</dbReference>
<keyword evidence="4" id="KW-1015">Disulfide bond</keyword>
<evidence type="ECO:0000256" key="5">
    <source>
        <dbReference type="SAM" id="Phobius"/>
    </source>
</evidence>
<keyword evidence="3" id="KW-0479">Metal-binding</keyword>
<evidence type="ECO:0000256" key="1">
    <source>
        <dbReference type="ARBA" id="ARBA00010996"/>
    </source>
</evidence>
<gene>
    <name evidence="7" type="ORF">OSH07_16580</name>
</gene>
<evidence type="ECO:0000313" key="7">
    <source>
        <dbReference type="EMBL" id="MCX5570824.1"/>
    </source>
</evidence>
<dbReference type="PANTHER" id="PTHR12151:SF25">
    <property type="entry name" value="LINALOOL DEHYDRATASE_ISOMERASE DOMAIN-CONTAINING PROTEIN"/>
    <property type="match status" value="1"/>
</dbReference>
<name>A0A9X3E3I6_9HYPH</name>
<dbReference type="PROSITE" id="PS51352">
    <property type="entry name" value="THIOREDOXIN_2"/>
    <property type="match status" value="1"/>
</dbReference>
<feature type="binding site" evidence="3">
    <location>
        <position position="70"/>
    </location>
    <ligand>
        <name>Cu cation</name>
        <dbReference type="ChEBI" id="CHEBI:23378"/>
    </ligand>
</feature>
<sequence length="193" mass="21141">MRTIRYVLWGLVAVAVIAIAGFAFMPKTGPGLQLSAIGGPFSVVDQKGQPVTEAALKGHPSAVFFGFTFCPDVCPTTLFQATQWLKQLGPDGDKLKVYFVTVDPERDTPEQMNNYLQAFDPRIIGLTGSRPQIDGILKAYKVYSKKVGDGEDYTMDHSASVYLLDSNANFVGTVDYHEKDETIMAKLKRLVAG</sequence>